<dbReference type="EMBL" id="LJUJ01000002">
    <property type="protein sequence ID" value="KPK64489.1"/>
    <property type="molecule type" value="Genomic_DNA"/>
</dbReference>
<comment type="caution">
    <text evidence="2">The sequence shown here is derived from an EMBL/GenBank/DDBJ whole genome shotgun (WGS) entry which is preliminary data.</text>
</comment>
<accession>A0A0S8FUY8</accession>
<evidence type="ECO:0000259" key="1">
    <source>
        <dbReference type="Pfam" id="PF18962"/>
    </source>
</evidence>
<dbReference type="AlphaFoldDB" id="A0A0S8FUY8"/>
<organism evidence="2 3">
    <name type="scientific">candidate division WOR_3 bacterium SM23_42</name>
    <dbReference type="NCBI Taxonomy" id="1703779"/>
    <lineage>
        <taxon>Bacteria</taxon>
        <taxon>Bacteria division WOR-3</taxon>
    </lineage>
</organism>
<dbReference type="NCBIfam" id="TIGR04183">
    <property type="entry name" value="Por_Secre_tail"/>
    <property type="match status" value="1"/>
</dbReference>
<protein>
    <recommendedName>
        <fullName evidence="1">Secretion system C-terminal sorting domain-containing protein</fullName>
    </recommendedName>
</protein>
<name>A0A0S8FUY8_UNCW3</name>
<sequence length="180" mass="20496">MTLGGWYSDVRFYTNVGTNANPVFTNYIYLVMPDSQNFLNGNPPRINFADWDGDTDLDMITCDYYGSVFLRENITPQSIAENDDQSSTSLNLTITPNPFHHSTDIRYQIADNIQKCEFKIYDITGRLVTDFSEQISVIGCQSSVKWEGTDQTNRQLSSGVYFITLKSGIDIRVEKVMIVR</sequence>
<feature type="domain" description="Secretion system C-terminal sorting" evidence="1">
    <location>
        <begin position="96"/>
        <end position="178"/>
    </location>
</feature>
<dbReference type="Gene3D" id="2.60.40.4070">
    <property type="match status" value="1"/>
</dbReference>
<gene>
    <name evidence="2" type="ORF">AMJ83_01910</name>
</gene>
<evidence type="ECO:0000313" key="3">
    <source>
        <dbReference type="Proteomes" id="UP000051373"/>
    </source>
</evidence>
<dbReference type="InterPro" id="IPR026444">
    <property type="entry name" value="Secre_tail"/>
</dbReference>
<proteinExistence type="predicted"/>
<reference evidence="2 3" key="1">
    <citation type="journal article" date="2015" name="Microbiome">
        <title>Genomic resolution of linkages in carbon, nitrogen, and sulfur cycling among widespread estuary sediment bacteria.</title>
        <authorList>
            <person name="Baker B.J."/>
            <person name="Lazar C.S."/>
            <person name="Teske A.P."/>
            <person name="Dick G.J."/>
        </authorList>
    </citation>
    <scope>NUCLEOTIDE SEQUENCE [LARGE SCALE GENOMIC DNA]</scope>
    <source>
        <strain evidence="2">SM23_42</strain>
    </source>
</reference>
<evidence type="ECO:0000313" key="2">
    <source>
        <dbReference type="EMBL" id="KPK64489.1"/>
    </source>
</evidence>
<dbReference type="Pfam" id="PF18962">
    <property type="entry name" value="Por_Secre_tail"/>
    <property type="match status" value="1"/>
</dbReference>
<dbReference type="Proteomes" id="UP000051373">
    <property type="component" value="Unassembled WGS sequence"/>
</dbReference>